<feature type="domain" description="Rieske" evidence="5">
    <location>
        <begin position="73"/>
        <end position="143"/>
    </location>
</feature>
<proteinExistence type="predicted"/>
<dbReference type="InterPro" id="IPR036922">
    <property type="entry name" value="Rieske_2Fe-2S_sf"/>
</dbReference>
<keyword evidence="1" id="KW-0001">2Fe-2S</keyword>
<keyword evidence="7" id="KW-1185">Reference proteome</keyword>
<dbReference type="RefSeq" id="WP_186738931.1">
    <property type="nucleotide sequence ID" value="NZ_VFIA01000023.1"/>
</dbReference>
<accession>A0ABR6WA53</accession>
<dbReference type="SUPFAM" id="SSF50022">
    <property type="entry name" value="ISP domain"/>
    <property type="match status" value="1"/>
</dbReference>
<name>A0ABR6WA53_9BACT</name>
<dbReference type="Pfam" id="PF00355">
    <property type="entry name" value="Rieske"/>
    <property type="match status" value="1"/>
</dbReference>
<dbReference type="InterPro" id="IPR017941">
    <property type="entry name" value="Rieske_2Fe-2S"/>
</dbReference>
<keyword evidence="2" id="KW-0479">Metal-binding</keyword>
<sequence length="144" mass="15081">MSNQAAINRNEFLKSIGLKGAALLAVYCAGQSLISCSKDSVTPAPLASPLTVDLTSSANAALLKQGGYIVISDIVVANTTNGYVAVTVVCSHENKKKVQLRNNEFYCTEHGAHYDLAGKGLNGEGSRGLTTYTVKQSGNTLTIS</sequence>
<dbReference type="Gene3D" id="2.102.10.10">
    <property type="entry name" value="Rieske [2Fe-2S] iron-sulphur domain"/>
    <property type="match status" value="1"/>
</dbReference>
<gene>
    <name evidence="6" type="ORF">FH603_3661</name>
</gene>
<dbReference type="PROSITE" id="PS51296">
    <property type="entry name" value="RIESKE"/>
    <property type="match status" value="1"/>
</dbReference>
<keyword evidence="4" id="KW-0411">Iron-sulfur</keyword>
<evidence type="ECO:0000256" key="1">
    <source>
        <dbReference type="ARBA" id="ARBA00022714"/>
    </source>
</evidence>
<evidence type="ECO:0000256" key="3">
    <source>
        <dbReference type="ARBA" id="ARBA00023004"/>
    </source>
</evidence>
<organism evidence="6 7">
    <name type="scientific">Spirosoma utsteinense</name>
    <dbReference type="NCBI Taxonomy" id="2585773"/>
    <lineage>
        <taxon>Bacteria</taxon>
        <taxon>Pseudomonadati</taxon>
        <taxon>Bacteroidota</taxon>
        <taxon>Cytophagia</taxon>
        <taxon>Cytophagales</taxon>
        <taxon>Cytophagaceae</taxon>
        <taxon>Spirosoma</taxon>
    </lineage>
</organism>
<keyword evidence="3" id="KW-0408">Iron</keyword>
<evidence type="ECO:0000256" key="4">
    <source>
        <dbReference type="ARBA" id="ARBA00023014"/>
    </source>
</evidence>
<reference evidence="6 7" key="1">
    <citation type="submission" date="2019-06" db="EMBL/GenBank/DDBJ databases">
        <title>Spirosoma utsteinense sp. nov. isolated from Antarctic ice-free soils.</title>
        <authorList>
            <person name="Tahon G."/>
        </authorList>
    </citation>
    <scope>NUCLEOTIDE SEQUENCE [LARGE SCALE GENOMIC DNA]</scope>
    <source>
        <strain evidence="6 7">LMG 31447</strain>
    </source>
</reference>
<comment type="caution">
    <text evidence="6">The sequence shown here is derived from an EMBL/GenBank/DDBJ whole genome shotgun (WGS) entry which is preliminary data.</text>
</comment>
<evidence type="ECO:0000259" key="5">
    <source>
        <dbReference type="PROSITE" id="PS51296"/>
    </source>
</evidence>
<evidence type="ECO:0000313" key="6">
    <source>
        <dbReference type="EMBL" id="MBC3793144.1"/>
    </source>
</evidence>
<dbReference type="Proteomes" id="UP000700732">
    <property type="component" value="Unassembled WGS sequence"/>
</dbReference>
<dbReference type="EMBL" id="VFIA01000023">
    <property type="protein sequence ID" value="MBC3793144.1"/>
    <property type="molecule type" value="Genomic_DNA"/>
</dbReference>
<evidence type="ECO:0000313" key="7">
    <source>
        <dbReference type="Proteomes" id="UP000700732"/>
    </source>
</evidence>
<evidence type="ECO:0000256" key="2">
    <source>
        <dbReference type="ARBA" id="ARBA00022723"/>
    </source>
</evidence>
<protein>
    <submittedName>
        <fullName evidence="6">Nitrite reductase/ring-hydroxylating ferredoxin subunit</fullName>
    </submittedName>
</protein>